<sequence>MAAPVTRSESKESIVLSMAILSLSSTFDRVSRSESNCTDGIVFLVEHGNDNVDEVFRARSANLENLAEDGEQLLENLLGDVSIGQVHGWLLISCTTRRRTAFIGTRRRRGRFFVVF</sequence>
<reference evidence="1 2" key="1">
    <citation type="journal article" date="2017" name="Curr. Biol.">
        <title>Genome architecture and evolution of a unichromosomal asexual nematode.</title>
        <authorList>
            <person name="Fradin H."/>
            <person name="Zegar C."/>
            <person name="Gutwein M."/>
            <person name="Lucas J."/>
            <person name="Kovtun M."/>
            <person name="Corcoran D."/>
            <person name="Baugh L.R."/>
            <person name="Kiontke K."/>
            <person name="Gunsalus K."/>
            <person name="Fitch D.H."/>
            <person name="Piano F."/>
        </authorList>
    </citation>
    <scope>NUCLEOTIDE SEQUENCE [LARGE SCALE GENOMIC DNA]</scope>
    <source>
        <strain evidence="1">PF1309</strain>
    </source>
</reference>
<gene>
    <name evidence="1" type="ORF">WR25_20863</name>
</gene>
<comment type="caution">
    <text evidence="1">The sequence shown here is derived from an EMBL/GenBank/DDBJ whole genome shotgun (WGS) entry which is preliminary data.</text>
</comment>
<evidence type="ECO:0000313" key="2">
    <source>
        <dbReference type="Proteomes" id="UP000218231"/>
    </source>
</evidence>
<evidence type="ECO:0000313" key="1">
    <source>
        <dbReference type="EMBL" id="PAV63611.1"/>
    </source>
</evidence>
<dbReference type="AlphaFoldDB" id="A0A2A2JPQ5"/>
<keyword evidence="2" id="KW-1185">Reference proteome</keyword>
<name>A0A2A2JPQ5_9BILA</name>
<accession>A0A2A2JPQ5</accession>
<dbReference type="EMBL" id="LIAE01010300">
    <property type="protein sequence ID" value="PAV63611.1"/>
    <property type="molecule type" value="Genomic_DNA"/>
</dbReference>
<proteinExistence type="predicted"/>
<protein>
    <submittedName>
        <fullName evidence="1">Uncharacterized protein</fullName>
    </submittedName>
</protein>
<dbReference type="Proteomes" id="UP000218231">
    <property type="component" value="Unassembled WGS sequence"/>
</dbReference>
<organism evidence="1 2">
    <name type="scientific">Diploscapter pachys</name>
    <dbReference type="NCBI Taxonomy" id="2018661"/>
    <lineage>
        <taxon>Eukaryota</taxon>
        <taxon>Metazoa</taxon>
        <taxon>Ecdysozoa</taxon>
        <taxon>Nematoda</taxon>
        <taxon>Chromadorea</taxon>
        <taxon>Rhabditida</taxon>
        <taxon>Rhabditina</taxon>
        <taxon>Rhabditomorpha</taxon>
        <taxon>Rhabditoidea</taxon>
        <taxon>Rhabditidae</taxon>
        <taxon>Diploscapter</taxon>
    </lineage>
</organism>